<dbReference type="InterPro" id="IPR002347">
    <property type="entry name" value="SDR_fam"/>
</dbReference>
<dbReference type="Proteomes" id="UP000076580">
    <property type="component" value="Chromosome 01"/>
</dbReference>
<dbReference type="STRING" id="98403.A0A151GWR5"/>
<protein>
    <submittedName>
        <fullName evidence="4">Uncharacterized protein</fullName>
    </submittedName>
</protein>
<dbReference type="PANTHER" id="PTHR24321:SF12">
    <property type="entry name" value="SHORT-CHAIN DEHYDROGENASE_REDUCTASE FAMILY, PUTATIVE (AFU_ORTHOLOGUE AFUA_5G14340)-RELATED"/>
    <property type="match status" value="1"/>
</dbReference>
<dbReference type="GeneID" id="63715340"/>
<dbReference type="Gene3D" id="3.40.50.720">
    <property type="entry name" value="NAD(P)-binding Rossmann-like Domain"/>
    <property type="match status" value="1"/>
</dbReference>
<keyword evidence="5" id="KW-1185">Reference proteome</keyword>
<sequence>MSLFPGVALVTGAGSGMMLPVAACCALTRRVWYGQIAISFAVEGCDKIAILDKNVEGMAETEAQVRATRPSPDLEVLAIKVDIRQEQEILDAMALVVKHFSRIDYAVNCAGIFCLTKPSHELETSEFDNIMSTNLRGLWIGSREEIKQMMQQDPLPTHDGRPGCRGSIVNIASNLGIVSKDGTPAYNASKTAIVSITRSDAIDYSPHNIRVNCVCPGIIDTPMVADMPDDAPGVLIAPMKRKGRPQEVADAVLFLASAKASFIQGTSLTVDGGYVIN</sequence>
<dbReference type="CDD" id="cd05233">
    <property type="entry name" value="SDR_c"/>
    <property type="match status" value="1"/>
</dbReference>
<dbReference type="AlphaFoldDB" id="A0A151GWR5"/>
<comment type="similarity">
    <text evidence="1">Belongs to the short-chain dehydrogenases/reductases (SDR) family.</text>
</comment>
<evidence type="ECO:0000256" key="2">
    <source>
        <dbReference type="ARBA" id="ARBA00022857"/>
    </source>
</evidence>
<evidence type="ECO:0000256" key="3">
    <source>
        <dbReference type="ARBA" id="ARBA00023002"/>
    </source>
</evidence>
<name>A0A151GWR5_DRECN</name>
<evidence type="ECO:0000313" key="4">
    <source>
        <dbReference type="EMBL" id="KYK61555.1"/>
    </source>
</evidence>
<dbReference type="RefSeq" id="XP_040660907.1">
    <property type="nucleotide sequence ID" value="XM_040800024.1"/>
</dbReference>
<keyword evidence="2" id="KW-0521">NADP</keyword>
<dbReference type="InParanoid" id="A0A151GWR5"/>
<dbReference type="PRINTS" id="PR00081">
    <property type="entry name" value="GDHRDH"/>
</dbReference>
<dbReference type="InterPro" id="IPR036291">
    <property type="entry name" value="NAD(P)-bd_dom_sf"/>
</dbReference>
<dbReference type="PANTHER" id="PTHR24321">
    <property type="entry name" value="DEHYDROGENASES, SHORT CHAIN"/>
    <property type="match status" value="1"/>
</dbReference>
<gene>
    <name evidence="4" type="ORF">DCS_02697</name>
</gene>
<comment type="caution">
    <text evidence="4">The sequence shown here is derived from an EMBL/GenBank/DDBJ whole genome shotgun (WGS) entry which is preliminary data.</text>
</comment>
<dbReference type="FunFam" id="3.40.50.720:FF:000084">
    <property type="entry name" value="Short-chain dehydrogenase reductase"/>
    <property type="match status" value="1"/>
</dbReference>
<dbReference type="EMBL" id="LAYC01000001">
    <property type="protein sequence ID" value="KYK61555.1"/>
    <property type="molecule type" value="Genomic_DNA"/>
</dbReference>
<reference evidence="4 5" key="1">
    <citation type="journal article" date="2016" name="Sci. Rep.">
        <title>Insights into Adaptations to a Near-Obligate Nematode Endoparasitic Lifestyle from the Finished Genome of Drechmeria coniospora.</title>
        <authorList>
            <person name="Zhang L."/>
            <person name="Zhou Z."/>
            <person name="Guo Q."/>
            <person name="Fokkens L."/>
            <person name="Miskei M."/>
            <person name="Pocsi I."/>
            <person name="Zhang W."/>
            <person name="Chen M."/>
            <person name="Wang L."/>
            <person name="Sun Y."/>
            <person name="Donzelli B.G."/>
            <person name="Gibson D.M."/>
            <person name="Nelson D.R."/>
            <person name="Luo J.G."/>
            <person name="Rep M."/>
            <person name="Liu H."/>
            <person name="Yang S."/>
            <person name="Wang J."/>
            <person name="Krasnoff S.B."/>
            <person name="Xu Y."/>
            <person name="Molnar I."/>
            <person name="Lin M."/>
        </authorList>
    </citation>
    <scope>NUCLEOTIDE SEQUENCE [LARGE SCALE GENOMIC DNA]</scope>
    <source>
        <strain evidence="4 5">ARSEF 6962</strain>
    </source>
</reference>
<evidence type="ECO:0000313" key="5">
    <source>
        <dbReference type="Proteomes" id="UP000076580"/>
    </source>
</evidence>
<dbReference type="SUPFAM" id="SSF51735">
    <property type="entry name" value="NAD(P)-binding Rossmann-fold domains"/>
    <property type="match status" value="1"/>
</dbReference>
<dbReference type="Pfam" id="PF13561">
    <property type="entry name" value="adh_short_C2"/>
    <property type="match status" value="1"/>
</dbReference>
<proteinExistence type="inferred from homology"/>
<evidence type="ECO:0000256" key="1">
    <source>
        <dbReference type="ARBA" id="ARBA00006484"/>
    </source>
</evidence>
<dbReference type="PRINTS" id="PR00080">
    <property type="entry name" value="SDRFAMILY"/>
</dbReference>
<keyword evidence="3" id="KW-0560">Oxidoreductase</keyword>
<accession>A0A151GWR5</accession>
<dbReference type="GO" id="GO:0016491">
    <property type="term" value="F:oxidoreductase activity"/>
    <property type="evidence" value="ECO:0007669"/>
    <property type="project" value="UniProtKB-KW"/>
</dbReference>
<organism evidence="4 5">
    <name type="scientific">Drechmeria coniospora</name>
    <name type="common">Nematophagous fungus</name>
    <name type="synonym">Meria coniospora</name>
    <dbReference type="NCBI Taxonomy" id="98403"/>
    <lineage>
        <taxon>Eukaryota</taxon>
        <taxon>Fungi</taxon>
        <taxon>Dikarya</taxon>
        <taxon>Ascomycota</taxon>
        <taxon>Pezizomycotina</taxon>
        <taxon>Sordariomycetes</taxon>
        <taxon>Hypocreomycetidae</taxon>
        <taxon>Hypocreales</taxon>
        <taxon>Ophiocordycipitaceae</taxon>
        <taxon>Drechmeria</taxon>
    </lineage>
</organism>